<evidence type="ECO:0000313" key="2">
    <source>
        <dbReference type="EMBL" id="EPQ52247.1"/>
    </source>
</evidence>
<dbReference type="GeneID" id="19304579"/>
<dbReference type="EMBL" id="KB469308">
    <property type="protein sequence ID" value="EPQ52247.1"/>
    <property type="molecule type" value="Genomic_DNA"/>
</dbReference>
<evidence type="ECO:0000256" key="1">
    <source>
        <dbReference type="SAM" id="MobiDB-lite"/>
    </source>
</evidence>
<name>S7PY19_GLOTA</name>
<dbReference type="HOGENOM" id="CLU_2197262_0_0_1"/>
<accession>S7PY19</accession>
<feature type="region of interest" description="Disordered" evidence="1">
    <location>
        <begin position="1"/>
        <end position="108"/>
    </location>
</feature>
<sequence length="108" mass="11184">METSDEHARQPQQDTAPEVNAGSGIYPSASELGISHHEILEEELESASYSPKPQGARTLGPEAPGAIASIPPVPTPPAAPAGQSSSSEFRPRAPPKKPVSSGRPAKPK</sequence>
<evidence type="ECO:0000313" key="3">
    <source>
        <dbReference type="Proteomes" id="UP000030669"/>
    </source>
</evidence>
<keyword evidence="3" id="KW-1185">Reference proteome</keyword>
<organism evidence="2 3">
    <name type="scientific">Gloeophyllum trabeum (strain ATCC 11539 / FP-39264 / Madison 617)</name>
    <name type="common">Brown rot fungus</name>
    <dbReference type="NCBI Taxonomy" id="670483"/>
    <lineage>
        <taxon>Eukaryota</taxon>
        <taxon>Fungi</taxon>
        <taxon>Dikarya</taxon>
        <taxon>Basidiomycota</taxon>
        <taxon>Agaricomycotina</taxon>
        <taxon>Agaricomycetes</taxon>
        <taxon>Gloeophyllales</taxon>
        <taxon>Gloeophyllaceae</taxon>
        <taxon>Gloeophyllum</taxon>
    </lineage>
</organism>
<proteinExistence type="predicted"/>
<dbReference type="KEGG" id="gtr:GLOTRDRAFT_140642"/>
<reference evidence="2 3" key="1">
    <citation type="journal article" date="2012" name="Science">
        <title>The Paleozoic origin of enzymatic lignin decomposition reconstructed from 31 fungal genomes.</title>
        <authorList>
            <person name="Floudas D."/>
            <person name="Binder M."/>
            <person name="Riley R."/>
            <person name="Barry K."/>
            <person name="Blanchette R.A."/>
            <person name="Henrissat B."/>
            <person name="Martinez A.T."/>
            <person name="Otillar R."/>
            <person name="Spatafora J.W."/>
            <person name="Yadav J.S."/>
            <person name="Aerts A."/>
            <person name="Benoit I."/>
            <person name="Boyd A."/>
            <person name="Carlson A."/>
            <person name="Copeland A."/>
            <person name="Coutinho P.M."/>
            <person name="de Vries R.P."/>
            <person name="Ferreira P."/>
            <person name="Findley K."/>
            <person name="Foster B."/>
            <person name="Gaskell J."/>
            <person name="Glotzer D."/>
            <person name="Gorecki P."/>
            <person name="Heitman J."/>
            <person name="Hesse C."/>
            <person name="Hori C."/>
            <person name="Igarashi K."/>
            <person name="Jurgens J.A."/>
            <person name="Kallen N."/>
            <person name="Kersten P."/>
            <person name="Kohler A."/>
            <person name="Kuees U."/>
            <person name="Kumar T.K.A."/>
            <person name="Kuo A."/>
            <person name="LaButti K."/>
            <person name="Larrondo L.F."/>
            <person name="Lindquist E."/>
            <person name="Ling A."/>
            <person name="Lombard V."/>
            <person name="Lucas S."/>
            <person name="Lundell T."/>
            <person name="Martin R."/>
            <person name="McLaughlin D.J."/>
            <person name="Morgenstern I."/>
            <person name="Morin E."/>
            <person name="Murat C."/>
            <person name="Nagy L.G."/>
            <person name="Nolan M."/>
            <person name="Ohm R.A."/>
            <person name="Patyshakuliyeva A."/>
            <person name="Rokas A."/>
            <person name="Ruiz-Duenas F.J."/>
            <person name="Sabat G."/>
            <person name="Salamov A."/>
            <person name="Samejima M."/>
            <person name="Schmutz J."/>
            <person name="Slot J.C."/>
            <person name="St John F."/>
            <person name="Stenlid J."/>
            <person name="Sun H."/>
            <person name="Sun S."/>
            <person name="Syed K."/>
            <person name="Tsang A."/>
            <person name="Wiebenga A."/>
            <person name="Young D."/>
            <person name="Pisabarro A."/>
            <person name="Eastwood D.C."/>
            <person name="Martin F."/>
            <person name="Cullen D."/>
            <person name="Grigoriev I.V."/>
            <person name="Hibbett D.S."/>
        </authorList>
    </citation>
    <scope>NUCLEOTIDE SEQUENCE [LARGE SCALE GENOMIC DNA]</scope>
    <source>
        <strain evidence="2 3">ATCC 11539</strain>
    </source>
</reference>
<gene>
    <name evidence="2" type="ORF">GLOTRDRAFT_140642</name>
</gene>
<dbReference type="Proteomes" id="UP000030669">
    <property type="component" value="Unassembled WGS sequence"/>
</dbReference>
<protein>
    <submittedName>
        <fullName evidence="2">Uncharacterized protein</fullName>
    </submittedName>
</protein>
<dbReference type="AlphaFoldDB" id="S7PY19"/>
<dbReference type="RefSeq" id="XP_007869420.1">
    <property type="nucleotide sequence ID" value="XM_007871229.1"/>
</dbReference>